<dbReference type="SUPFAM" id="SSF88713">
    <property type="entry name" value="Glycoside hydrolase/deacetylase"/>
    <property type="match status" value="1"/>
</dbReference>
<evidence type="ECO:0000259" key="8">
    <source>
        <dbReference type="PROSITE" id="PS51677"/>
    </source>
</evidence>
<keyword evidence="5" id="KW-0119">Carbohydrate metabolism</keyword>
<evidence type="ECO:0000313" key="10">
    <source>
        <dbReference type="Proteomes" id="UP000050424"/>
    </source>
</evidence>
<dbReference type="InterPro" id="IPR011330">
    <property type="entry name" value="Glyco_hydro/deAcase_b/a-brl"/>
</dbReference>
<dbReference type="EMBL" id="LKCW01000179">
    <property type="protein sequence ID" value="KPM37025.1"/>
    <property type="molecule type" value="Genomic_DNA"/>
</dbReference>
<dbReference type="PANTHER" id="PTHR46471:SF2">
    <property type="entry name" value="CHITIN DEACETYLASE-RELATED"/>
    <property type="match status" value="1"/>
</dbReference>
<evidence type="ECO:0000256" key="6">
    <source>
        <dbReference type="ARBA" id="ARBA00023285"/>
    </source>
</evidence>
<evidence type="ECO:0000256" key="5">
    <source>
        <dbReference type="ARBA" id="ARBA00023277"/>
    </source>
</evidence>
<evidence type="ECO:0000313" key="9">
    <source>
        <dbReference type="EMBL" id="KPM37025.1"/>
    </source>
</evidence>
<dbReference type="GO" id="GO:0046872">
    <property type="term" value="F:metal ion binding"/>
    <property type="evidence" value="ECO:0007669"/>
    <property type="project" value="UniProtKB-KW"/>
</dbReference>
<comment type="caution">
    <text evidence="9">The sequence shown here is derived from an EMBL/GenBank/DDBJ whole genome shotgun (WGS) entry which is preliminary data.</text>
</comment>
<dbReference type="GO" id="GO:0016810">
    <property type="term" value="F:hydrolase activity, acting on carbon-nitrogen (but not peptide) bonds"/>
    <property type="evidence" value="ECO:0007669"/>
    <property type="project" value="InterPro"/>
</dbReference>
<keyword evidence="4" id="KW-0378">Hydrolase</keyword>
<sequence length="245" mass="27092">MFVPYLLSALIVRAAASPVGDAHQRRQNIPVGTAIFSCTVQNTVALTFDDGPFAYTEQMLDSLAEAGIKATFFINGDNWASIYDYQSTVNRMISDGHQVGSHTWDHPHLPELSPSEVRSQMTRLEDALIDIIGYFPTYMRPPFFEYNAETLETLGSLGYHVIHSDIDTQDWANNTPETIQNSVDLFIEELDAGGSISLAHDVHPTTANTLVPAMIAAVQERGLRAVTVGECLGDARANWYRTSRN</sequence>
<feature type="chain" id="PRO_5006135069" description="NodB homology domain-containing protein" evidence="7">
    <location>
        <begin position="17"/>
        <end position="245"/>
    </location>
</feature>
<dbReference type="OrthoDB" id="407355at2759"/>
<dbReference type="Gene3D" id="3.20.20.370">
    <property type="entry name" value="Glycoside hydrolase/deacetylase"/>
    <property type="match status" value="1"/>
</dbReference>
<feature type="domain" description="NodB homology" evidence="8">
    <location>
        <begin position="42"/>
        <end position="226"/>
    </location>
</feature>
<protein>
    <recommendedName>
        <fullName evidence="8">NodB homology domain-containing protein</fullName>
    </recommendedName>
</protein>
<keyword evidence="6" id="KW-0170">Cobalt</keyword>
<evidence type="ECO:0000256" key="2">
    <source>
        <dbReference type="ARBA" id="ARBA00022723"/>
    </source>
</evidence>
<feature type="signal peptide" evidence="7">
    <location>
        <begin position="1"/>
        <end position="16"/>
    </location>
</feature>
<dbReference type="AlphaFoldDB" id="A0A0P7AUJ2"/>
<proteinExistence type="predicted"/>
<dbReference type="GO" id="GO:0005975">
    <property type="term" value="P:carbohydrate metabolic process"/>
    <property type="evidence" value="ECO:0007669"/>
    <property type="project" value="InterPro"/>
</dbReference>
<keyword evidence="2" id="KW-0479">Metal-binding</keyword>
<evidence type="ECO:0000256" key="4">
    <source>
        <dbReference type="ARBA" id="ARBA00022801"/>
    </source>
</evidence>
<keyword evidence="3 7" id="KW-0732">Signal</keyword>
<dbReference type="InterPro" id="IPR002509">
    <property type="entry name" value="NODB_dom"/>
</dbReference>
<evidence type="ECO:0000256" key="1">
    <source>
        <dbReference type="ARBA" id="ARBA00001941"/>
    </source>
</evidence>
<accession>A0A0P7AUJ2</accession>
<dbReference type="PANTHER" id="PTHR46471">
    <property type="entry name" value="CHITIN DEACETYLASE"/>
    <property type="match status" value="1"/>
</dbReference>
<evidence type="ECO:0000256" key="3">
    <source>
        <dbReference type="ARBA" id="ARBA00022729"/>
    </source>
</evidence>
<keyword evidence="10" id="KW-1185">Reference proteome</keyword>
<name>A0A0P7AUJ2_9HYPO</name>
<organism evidence="9 10">
    <name type="scientific">Neonectria ditissima</name>
    <dbReference type="NCBI Taxonomy" id="78410"/>
    <lineage>
        <taxon>Eukaryota</taxon>
        <taxon>Fungi</taxon>
        <taxon>Dikarya</taxon>
        <taxon>Ascomycota</taxon>
        <taxon>Pezizomycotina</taxon>
        <taxon>Sordariomycetes</taxon>
        <taxon>Hypocreomycetidae</taxon>
        <taxon>Hypocreales</taxon>
        <taxon>Nectriaceae</taxon>
        <taxon>Neonectria</taxon>
    </lineage>
</organism>
<reference evidence="9 10" key="1">
    <citation type="submission" date="2015-09" db="EMBL/GenBank/DDBJ databases">
        <title>Draft genome of a European isolate of the apple canker pathogen Neonectria ditissima.</title>
        <authorList>
            <person name="Gomez-Cortecero A."/>
            <person name="Harrison R.J."/>
            <person name="Armitage A.D."/>
        </authorList>
    </citation>
    <scope>NUCLEOTIDE SEQUENCE [LARGE SCALE GENOMIC DNA]</scope>
    <source>
        <strain evidence="9 10">R09/05</strain>
    </source>
</reference>
<dbReference type="CDD" id="cd10951">
    <property type="entry name" value="CE4_ClCDA_like"/>
    <property type="match status" value="1"/>
</dbReference>
<comment type="cofactor">
    <cofactor evidence="1">
        <name>Co(2+)</name>
        <dbReference type="ChEBI" id="CHEBI:48828"/>
    </cofactor>
</comment>
<dbReference type="Proteomes" id="UP000050424">
    <property type="component" value="Unassembled WGS sequence"/>
</dbReference>
<dbReference type="Pfam" id="PF01522">
    <property type="entry name" value="Polysacc_deac_1"/>
    <property type="match status" value="1"/>
</dbReference>
<dbReference type="STRING" id="78410.A0A0P7AUJ2"/>
<gene>
    <name evidence="9" type="ORF">AK830_g9512</name>
</gene>
<dbReference type="PROSITE" id="PS51677">
    <property type="entry name" value="NODB"/>
    <property type="match status" value="1"/>
</dbReference>
<evidence type="ECO:0000256" key="7">
    <source>
        <dbReference type="SAM" id="SignalP"/>
    </source>
</evidence>